<dbReference type="Pfam" id="PF00534">
    <property type="entry name" value="Glycos_transf_1"/>
    <property type="match status" value="1"/>
</dbReference>
<dbReference type="GO" id="GO:0016757">
    <property type="term" value="F:glycosyltransferase activity"/>
    <property type="evidence" value="ECO:0007669"/>
    <property type="project" value="UniProtKB-KW"/>
</dbReference>
<protein>
    <submittedName>
        <fullName evidence="2">Glycosyltransferase</fullName>
        <ecNumber evidence="2">2.4.-.-</ecNumber>
    </submittedName>
</protein>
<evidence type="ECO:0000313" key="3">
    <source>
        <dbReference type="Proteomes" id="UP001056164"/>
    </source>
</evidence>
<evidence type="ECO:0000313" key="2">
    <source>
        <dbReference type="EMBL" id="USS90335.1"/>
    </source>
</evidence>
<sequence length="353" mass="40243">MTDKKDDITFVGSVTGRGGIETVLTHVLKSKIINSNFNLSFFLFRKVRYQEFFAGLKDIKTYKTNLTNNYSCLIRLLIFLISYQGDALVFMGPKEILVARWVKKIFRKKYKIISWMHNSNVDAALNFNLLPNADFHLAISNEIKHEIEDTGVSSDKIKVIYNPIEPKTKTITPNIDKTTFIYVSRIILDGQKNLRGLLEVLKNLNGNWELDVYGSGRDLAAVKAIVNSNSNLKEKIHLKGWSQNPWDEIEHANALLLNSNFEGFGMVLAEAMSYGIPCISSDCKAGPNDIIRNNENGFLYPVGDYTLLANDLTLFCENKVNFVPQKVKESINFLYDKNYDARFVNSLKYFLSF</sequence>
<dbReference type="EMBL" id="CP097121">
    <property type="protein sequence ID" value="USS90335.1"/>
    <property type="molecule type" value="Genomic_DNA"/>
</dbReference>
<name>A0ABY5BV10_9LACO</name>
<gene>
    <name evidence="2" type="ORF">M3M37_05700</name>
</gene>
<keyword evidence="2" id="KW-0328">Glycosyltransferase</keyword>
<dbReference type="CDD" id="cd03811">
    <property type="entry name" value="GT4_GT28_WabH-like"/>
    <property type="match status" value="1"/>
</dbReference>
<reference evidence="2" key="1">
    <citation type="submission" date="2022-05" db="EMBL/GenBank/DDBJ databases">
        <authorList>
            <person name="Oliphant S.A."/>
            <person name="Watson-Haigh N.S."/>
            <person name="Sumby K.M."/>
            <person name="Gardner J.M."/>
            <person name="Jiranek V."/>
        </authorList>
    </citation>
    <scope>NUCLEOTIDE SEQUENCE</scope>
    <source>
        <strain evidence="2">KI4_A6</strain>
    </source>
</reference>
<feature type="domain" description="Glycosyl transferase family 1" evidence="1">
    <location>
        <begin position="174"/>
        <end position="319"/>
    </location>
</feature>
<dbReference type="EC" id="2.4.-.-" evidence="2"/>
<dbReference type="InterPro" id="IPR001296">
    <property type="entry name" value="Glyco_trans_1"/>
</dbReference>
<dbReference type="PANTHER" id="PTHR12526:SF630">
    <property type="entry name" value="GLYCOSYLTRANSFERASE"/>
    <property type="match status" value="1"/>
</dbReference>
<organism evidence="2 3">
    <name type="scientific">Fructilactobacillus carniphilus</name>
    <dbReference type="NCBI Taxonomy" id="2940297"/>
    <lineage>
        <taxon>Bacteria</taxon>
        <taxon>Bacillati</taxon>
        <taxon>Bacillota</taxon>
        <taxon>Bacilli</taxon>
        <taxon>Lactobacillales</taxon>
        <taxon>Lactobacillaceae</taxon>
        <taxon>Fructilactobacillus</taxon>
    </lineage>
</organism>
<dbReference type="Gene3D" id="3.40.50.2000">
    <property type="entry name" value="Glycogen Phosphorylase B"/>
    <property type="match status" value="2"/>
</dbReference>
<keyword evidence="2" id="KW-0808">Transferase</keyword>
<accession>A0ABY5BV10</accession>
<dbReference type="RefSeq" id="WP_252794842.1">
    <property type="nucleotide sequence ID" value="NZ_CP097121.1"/>
</dbReference>
<dbReference type="PANTHER" id="PTHR12526">
    <property type="entry name" value="GLYCOSYLTRANSFERASE"/>
    <property type="match status" value="1"/>
</dbReference>
<dbReference type="Proteomes" id="UP001056164">
    <property type="component" value="Chromosome"/>
</dbReference>
<proteinExistence type="predicted"/>
<evidence type="ECO:0000259" key="1">
    <source>
        <dbReference type="Pfam" id="PF00534"/>
    </source>
</evidence>
<dbReference type="SUPFAM" id="SSF53756">
    <property type="entry name" value="UDP-Glycosyltransferase/glycogen phosphorylase"/>
    <property type="match status" value="1"/>
</dbReference>
<keyword evidence="3" id="KW-1185">Reference proteome</keyword>